<name>A0A1H7KZI2_9BACT</name>
<keyword evidence="4 6" id="KW-1133">Transmembrane helix</keyword>
<evidence type="ECO:0000256" key="1">
    <source>
        <dbReference type="ARBA" id="ARBA00004651"/>
    </source>
</evidence>
<dbReference type="EMBL" id="FOBB01000001">
    <property type="protein sequence ID" value="SEK91960.1"/>
    <property type="molecule type" value="Genomic_DNA"/>
</dbReference>
<sequence length="652" mass="73430">MLAGLLAWSFLPLGKQYTTNPLRGVLLYVLIICAGALLVLLKDIRSQPRYFGNFLQGRDTLLVSIQEPLQERVRSWKTTAVVHTIIHHRQVIPVKGNLLLYFQKHNTVSSLQCGDEVWISSTLNPVSSSGNPGAFNYRQYCATKQIFHQAYLKAGSWKRSAYNSNTLADQYLLQARAWCIHTLQQYLGSGPEAALAAALLIGYRYDLDRDMVQAYTNAGVVHIIAISGMHLALIYASLLWVLQWWPPHRLSNLAKALIVISMLWGFALITGAAASILRAAVMFTAVAIGQFVLDRHTNTYNTLAASAFLLLCYDPWLLWDAGFQLSYLAVLSIVLCYKPLYELWLIQNKWLNKLWEAVALTLAAQLFTIPVCLYYFHQFPNLFLPANLLIVTLSTIILYGLIVLLVVAPWPALAHYTGMGIKYLITAMNRLVLFIEQLPYAVTNNIYMPLYATVCAYVIIAALVTVWLGKQPKAWLLALYAGLCWVGIDVTLAIQTAKRRTIIIYNVPAYTAIDVISGRQLQFAGDIAIQQNDSLRSRYLQPARLLYGAAPGTIPAFSRKSAFISMGHTRMVVVDSTWRPFSPAKKFSTDYILLSHHPRLTISQLKNMFTCKMIIFDASNPLWQIQRWKNDCSILTLRCFSVPEQGAYLINF</sequence>
<dbReference type="InterPro" id="IPR004477">
    <property type="entry name" value="ComEC_N"/>
</dbReference>
<evidence type="ECO:0000256" key="3">
    <source>
        <dbReference type="ARBA" id="ARBA00022692"/>
    </source>
</evidence>
<feature type="transmembrane region" description="Helical" evidence="6">
    <location>
        <begin position="388"/>
        <end position="408"/>
    </location>
</feature>
<evidence type="ECO:0000256" key="4">
    <source>
        <dbReference type="ARBA" id="ARBA00022989"/>
    </source>
</evidence>
<evidence type="ECO:0000256" key="2">
    <source>
        <dbReference type="ARBA" id="ARBA00022475"/>
    </source>
</evidence>
<evidence type="ECO:0000259" key="8">
    <source>
        <dbReference type="Pfam" id="PF13567"/>
    </source>
</evidence>
<feature type="transmembrane region" description="Helical" evidence="6">
    <location>
        <begin position="24"/>
        <end position="41"/>
    </location>
</feature>
<evidence type="ECO:0000313" key="10">
    <source>
        <dbReference type="Proteomes" id="UP000198984"/>
    </source>
</evidence>
<dbReference type="STRING" id="573321.SAMN04488505_1011137"/>
<dbReference type="Proteomes" id="UP000198984">
    <property type="component" value="Unassembled WGS sequence"/>
</dbReference>
<accession>A0A1H7KZI2</accession>
<evidence type="ECO:0000256" key="6">
    <source>
        <dbReference type="SAM" id="Phobius"/>
    </source>
</evidence>
<evidence type="ECO:0000313" key="9">
    <source>
        <dbReference type="EMBL" id="SEK91960.1"/>
    </source>
</evidence>
<dbReference type="InterPro" id="IPR025405">
    <property type="entry name" value="DUF4131"/>
</dbReference>
<feature type="transmembrane region" description="Helical" evidence="6">
    <location>
        <begin position="475"/>
        <end position="494"/>
    </location>
</feature>
<dbReference type="PANTHER" id="PTHR30619:SF1">
    <property type="entry name" value="RECOMBINATION PROTEIN 2"/>
    <property type="match status" value="1"/>
</dbReference>
<evidence type="ECO:0000259" key="7">
    <source>
        <dbReference type="Pfam" id="PF03772"/>
    </source>
</evidence>
<dbReference type="GO" id="GO:0005886">
    <property type="term" value="C:plasma membrane"/>
    <property type="evidence" value="ECO:0007669"/>
    <property type="project" value="UniProtKB-SubCell"/>
</dbReference>
<proteinExistence type="predicted"/>
<feature type="transmembrane region" description="Helical" evidence="6">
    <location>
        <begin position="219"/>
        <end position="242"/>
    </location>
</feature>
<keyword evidence="2" id="KW-1003">Cell membrane</keyword>
<dbReference type="AlphaFoldDB" id="A0A1H7KZI2"/>
<dbReference type="Pfam" id="PF13567">
    <property type="entry name" value="DUF4131"/>
    <property type="match status" value="1"/>
</dbReference>
<feature type="transmembrane region" description="Helical" evidence="6">
    <location>
        <begin position="357"/>
        <end position="376"/>
    </location>
</feature>
<feature type="domain" description="DUF4131" evidence="8">
    <location>
        <begin position="3"/>
        <end position="156"/>
    </location>
</feature>
<gene>
    <name evidence="9" type="ORF">SAMN04488505_1011137</name>
</gene>
<dbReference type="NCBIfam" id="TIGR00360">
    <property type="entry name" value="ComEC_N-term"/>
    <property type="match status" value="1"/>
</dbReference>
<protein>
    <submittedName>
        <fullName evidence="9">Competence protein ComEC</fullName>
    </submittedName>
</protein>
<feature type="domain" description="ComEC/Rec2-related protein" evidence="7">
    <location>
        <begin position="199"/>
        <end position="468"/>
    </location>
</feature>
<keyword evidence="10" id="KW-1185">Reference proteome</keyword>
<dbReference type="InterPro" id="IPR052159">
    <property type="entry name" value="Competence_DNA_uptake"/>
</dbReference>
<dbReference type="Pfam" id="PF03772">
    <property type="entry name" value="Competence"/>
    <property type="match status" value="1"/>
</dbReference>
<organism evidence="9 10">
    <name type="scientific">Chitinophaga rupis</name>
    <dbReference type="NCBI Taxonomy" id="573321"/>
    <lineage>
        <taxon>Bacteria</taxon>
        <taxon>Pseudomonadati</taxon>
        <taxon>Bacteroidota</taxon>
        <taxon>Chitinophagia</taxon>
        <taxon>Chitinophagales</taxon>
        <taxon>Chitinophagaceae</taxon>
        <taxon>Chitinophaga</taxon>
    </lineage>
</organism>
<feature type="transmembrane region" description="Helical" evidence="6">
    <location>
        <begin position="262"/>
        <end position="288"/>
    </location>
</feature>
<keyword evidence="5 6" id="KW-0472">Membrane</keyword>
<feature type="transmembrane region" description="Helical" evidence="6">
    <location>
        <begin position="446"/>
        <end position="468"/>
    </location>
</feature>
<comment type="subcellular location">
    <subcellularLocation>
        <location evidence="1">Cell membrane</location>
        <topology evidence="1">Multi-pass membrane protein</topology>
    </subcellularLocation>
</comment>
<dbReference type="PANTHER" id="PTHR30619">
    <property type="entry name" value="DNA INTERNALIZATION/COMPETENCE PROTEIN COMEC/REC2"/>
    <property type="match status" value="1"/>
</dbReference>
<feature type="transmembrane region" description="Helical" evidence="6">
    <location>
        <begin position="300"/>
        <end position="319"/>
    </location>
</feature>
<keyword evidence="3 6" id="KW-0812">Transmembrane</keyword>
<evidence type="ECO:0000256" key="5">
    <source>
        <dbReference type="ARBA" id="ARBA00023136"/>
    </source>
</evidence>
<reference evidence="9 10" key="1">
    <citation type="submission" date="2016-10" db="EMBL/GenBank/DDBJ databases">
        <authorList>
            <person name="de Groot N.N."/>
        </authorList>
    </citation>
    <scope>NUCLEOTIDE SEQUENCE [LARGE SCALE GENOMIC DNA]</scope>
    <source>
        <strain evidence="9 10">DSM 21039</strain>
    </source>
</reference>